<dbReference type="InterPro" id="IPR004681">
    <property type="entry name" value="TRAP_DctM"/>
</dbReference>
<evidence type="ECO:0000256" key="6">
    <source>
        <dbReference type="ARBA" id="ARBA00023136"/>
    </source>
</evidence>
<dbReference type="RefSeq" id="WP_253479524.1">
    <property type="nucleotide sequence ID" value="NZ_JALJXV010000007.1"/>
</dbReference>
<feature type="domain" description="TRAP C4-dicarboxylate transport system permease DctM subunit" evidence="8">
    <location>
        <begin position="10"/>
        <end position="416"/>
    </location>
</feature>
<feature type="transmembrane region" description="Helical" evidence="7">
    <location>
        <begin position="48"/>
        <end position="67"/>
    </location>
</feature>
<reference evidence="9" key="1">
    <citation type="submission" date="2022-03" db="EMBL/GenBank/DDBJ databases">
        <title>Genomic Encyclopedia of Type Strains, Phase III (KMG-III): the genomes of soil and plant-associated and newly described type strains.</title>
        <authorList>
            <person name="Whitman W."/>
        </authorList>
    </citation>
    <scope>NUCLEOTIDE SEQUENCE</scope>
    <source>
        <strain evidence="9">ANL 6-2</strain>
    </source>
</reference>
<comment type="function">
    <text evidence="7">Part of the tripartite ATP-independent periplasmic (TRAP) transport system.</text>
</comment>
<dbReference type="InterPro" id="IPR010656">
    <property type="entry name" value="DctM"/>
</dbReference>
<dbReference type="PIRSF" id="PIRSF006066">
    <property type="entry name" value="HI0050"/>
    <property type="match status" value="1"/>
</dbReference>
<comment type="subunit">
    <text evidence="7">The complex comprises the extracytoplasmic solute receptor protein and the two transmembrane proteins.</text>
</comment>
<comment type="subcellular location">
    <subcellularLocation>
        <location evidence="1 7">Cell inner membrane</location>
        <topology evidence="1 7">Multi-pass membrane protein</topology>
    </subcellularLocation>
</comment>
<sequence>MSALAIYLSVGLITLLLLGVPVAFTLAILAITGLYIADINPIIFAQRALAGTNVTSLLAIPGFILAGDLMSSGGLSRRLVRFAAAVFGHLTGGLSMATVVAGTFFGAISGSAPATTAAVGSVMIDELDKRGYKRGYAAALATSVGPIGQMIPPSIPMVIWGVLAEQSIARLFLAGVVPGLIAAAGFMVVSYFYARHYGLTSDKQTTWLELRAAVRDGIWALLAPVVILGGIYGGVFTPTEASMVGVFYGLIVGLFIYKELKWTELGTVLLRSMRTSGIIMFIISMAYAFAYLMANEQIPAQIAGYLLSISDNPLIILLLVNLLLLILGAIMDNVSGMVILSSVLTAIGAQIGMDPIQLGAMVVINLAVGMVTPPVGYSIFVGASISGLRVETVALHLWPFLLVLLGVIALVAYVPAVTLWLPGLMS</sequence>
<keyword evidence="2" id="KW-1003">Cell membrane</keyword>
<keyword evidence="10" id="KW-1185">Reference proteome</keyword>
<dbReference type="EMBL" id="JALJXV010000007">
    <property type="protein sequence ID" value="MCP1675759.1"/>
    <property type="molecule type" value="Genomic_DNA"/>
</dbReference>
<evidence type="ECO:0000256" key="1">
    <source>
        <dbReference type="ARBA" id="ARBA00004429"/>
    </source>
</evidence>
<evidence type="ECO:0000313" key="9">
    <source>
        <dbReference type="EMBL" id="MCP1675759.1"/>
    </source>
</evidence>
<dbReference type="Proteomes" id="UP001205843">
    <property type="component" value="Unassembled WGS sequence"/>
</dbReference>
<keyword evidence="3 7" id="KW-0997">Cell inner membrane</keyword>
<dbReference type="GO" id="GO:0022857">
    <property type="term" value="F:transmembrane transporter activity"/>
    <property type="evidence" value="ECO:0007669"/>
    <property type="project" value="UniProtKB-UniRule"/>
</dbReference>
<feature type="transmembrane region" description="Helical" evidence="7">
    <location>
        <begin position="136"/>
        <end position="159"/>
    </location>
</feature>
<name>A0AAE3G505_9GAMM</name>
<dbReference type="PANTHER" id="PTHR33362:SF2">
    <property type="entry name" value="TRAP TRANSPORTER LARGE PERMEASE PROTEIN"/>
    <property type="match status" value="1"/>
</dbReference>
<evidence type="ECO:0000259" key="8">
    <source>
        <dbReference type="Pfam" id="PF06808"/>
    </source>
</evidence>
<evidence type="ECO:0000256" key="4">
    <source>
        <dbReference type="ARBA" id="ARBA00022692"/>
    </source>
</evidence>
<feature type="transmembrane region" description="Helical" evidence="7">
    <location>
        <begin position="397"/>
        <end position="421"/>
    </location>
</feature>
<keyword evidence="4 7" id="KW-0812">Transmembrane</keyword>
<evidence type="ECO:0000313" key="10">
    <source>
        <dbReference type="Proteomes" id="UP001205843"/>
    </source>
</evidence>
<protein>
    <recommendedName>
        <fullName evidence="7">TRAP transporter large permease protein</fullName>
    </recommendedName>
</protein>
<keyword evidence="7" id="KW-0813">Transport</keyword>
<gene>
    <name evidence="9" type="ORF">J2T57_002914</name>
</gene>
<feature type="transmembrane region" description="Helical" evidence="7">
    <location>
        <begin position="217"/>
        <end position="235"/>
    </location>
</feature>
<keyword evidence="5 7" id="KW-1133">Transmembrane helix</keyword>
<dbReference type="AlphaFoldDB" id="A0AAE3G505"/>
<evidence type="ECO:0000256" key="5">
    <source>
        <dbReference type="ARBA" id="ARBA00022989"/>
    </source>
</evidence>
<evidence type="ECO:0000256" key="2">
    <source>
        <dbReference type="ARBA" id="ARBA00022475"/>
    </source>
</evidence>
<feature type="transmembrane region" description="Helical" evidence="7">
    <location>
        <begin position="12"/>
        <end position="36"/>
    </location>
</feature>
<dbReference type="PANTHER" id="PTHR33362">
    <property type="entry name" value="SIALIC ACID TRAP TRANSPORTER PERMEASE PROTEIN SIAT-RELATED"/>
    <property type="match status" value="1"/>
</dbReference>
<feature type="transmembrane region" description="Helical" evidence="7">
    <location>
        <begin position="79"/>
        <end position="98"/>
    </location>
</feature>
<keyword evidence="6 7" id="KW-0472">Membrane</keyword>
<feature type="transmembrane region" description="Helical" evidence="7">
    <location>
        <begin position="277"/>
        <end position="294"/>
    </location>
</feature>
<comment type="similarity">
    <text evidence="7">Belongs to the TRAP transporter large permease family.</text>
</comment>
<dbReference type="NCBIfam" id="TIGR00786">
    <property type="entry name" value="dctM"/>
    <property type="match status" value="1"/>
</dbReference>
<organism evidence="9 10">
    <name type="scientific">Natronocella acetinitrilica</name>
    <dbReference type="NCBI Taxonomy" id="414046"/>
    <lineage>
        <taxon>Bacteria</taxon>
        <taxon>Pseudomonadati</taxon>
        <taxon>Pseudomonadota</taxon>
        <taxon>Gammaproteobacteria</taxon>
        <taxon>Chromatiales</taxon>
        <taxon>Ectothiorhodospiraceae</taxon>
        <taxon>Natronocella</taxon>
    </lineage>
</organism>
<evidence type="ECO:0000256" key="7">
    <source>
        <dbReference type="RuleBase" id="RU369079"/>
    </source>
</evidence>
<dbReference type="GO" id="GO:0005886">
    <property type="term" value="C:plasma membrane"/>
    <property type="evidence" value="ECO:0007669"/>
    <property type="project" value="UniProtKB-SubCell"/>
</dbReference>
<comment type="caution">
    <text evidence="9">The sequence shown here is derived from an EMBL/GenBank/DDBJ whole genome shotgun (WGS) entry which is preliminary data.</text>
</comment>
<accession>A0AAE3G505</accession>
<feature type="transmembrane region" description="Helical" evidence="7">
    <location>
        <begin position="171"/>
        <end position="194"/>
    </location>
</feature>
<feature type="transmembrane region" description="Helical" evidence="7">
    <location>
        <begin position="314"/>
        <end position="347"/>
    </location>
</feature>
<evidence type="ECO:0000256" key="3">
    <source>
        <dbReference type="ARBA" id="ARBA00022519"/>
    </source>
</evidence>
<dbReference type="Pfam" id="PF06808">
    <property type="entry name" value="DctM"/>
    <property type="match status" value="1"/>
</dbReference>
<feature type="transmembrane region" description="Helical" evidence="7">
    <location>
        <begin position="359"/>
        <end position="385"/>
    </location>
</feature>
<feature type="transmembrane region" description="Helical" evidence="7">
    <location>
        <begin position="241"/>
        <end position="257"/>
    </location>
</feature>
<proteinExistence type="inferred from homology"/>